<dbReference type="EMBL" id="FZNO01000039">
    <property type="protein sequence ID" value="SNR91905.1"/>
    <property type="molecule type" value="Genomic_DNA"/>
</dbReference>
<dbReference type="GO" id="GO:0043200">
    <property type="term" value="P:response to amino acid"/>
    <property type="evidence" value="ECO:0007669"/>
    <property type="project" value="TreeGrafter"/>
</dbReference>
<dbReference type="InterPro" id="IPR036390">
    <property type="entry name" value="WH_DNA-bd_sf"/>
</dbReference>
<name>A0A239A8E5_9ACTN</name>
<feature type="domain" description="HTH asnC-type" evidence="4">
    <location>
        <begin position="11"/>
        <end position="52"/>
    </location>
</feature>
<sequence>MAQGRNVQEVLDEQDLALIHALQVAPRISWAQAGHVLGASPAALADRWARLRGSGLAWVTAHVNASRTDLIVAFVEVDCLPEARPDVVRHLCQDPRAVTVEEAARGRDLQVTVMVRDLRALTRFVLDDLPRVHGVRQTRSRLATGLQFEASRWRLDVLEPAQVRSLGAIAGRHSEEPGTTPPRDPWPLIEALAVDGRLTASELARRTGRNAATVRRQLPRLLASGLLTFRCDVSQLHVRRPVSCNWLARVPVEEQARTIQAVATLPELRLCVSTTGETNVMLTAWTRSLTDLLALERLMGERLPWLALMDSSVTLRVAKRMGWLLDDEGRCTGEVVVNRLEI</sequence>
<dbReference type="AlphaFoldDB" id="A0A239A8E5"/>
<dbReference type="PANTHER" id="PTHR30154">
    <property type="entry name" value="LEUCINE-RESPONSIVE REGULATORY PROTEIN"/>
    <property type="match status" value="1"/>
</dbReference>
<evidence type="ECO:0000256" key="1">
    <source>
        <dbReference type="ARBA" id="ARBA00023015"/>
    </source>
</evidence>
<dbReference type="Gene3D" id="3.30.70.920">
    <property type="match status" value="1"/>
</dbReference>
<dbReference type="PANTHER" id="PTHR30154:SF34">
    <property type="entry name" value="TRANSCRIPTIONAL REGULATOR AZLB"/>
    <property type="match status" value="1"/>
</dbReference>
<accession>A0A239A8E5</accession>
<evidence type="ECO:0000256" key="3">
    <source>
        <dbReference type="ARBA" id="ARBA00023163"/>
    </source>
</evidence>
<dbReference type="SMART" id="SM00344">
    <property type="entry name" value="HTH_ASNC"/>
    <property type="match status" value="2"/>
</dbReference>
<evidence type="ECO:0000256" key="2">
    <source>
        <dbReference type="ARBA" id="ARBA00023125"/>
    </source>
</evidence>
<dbReference type="Proteomes" id="UP000198403">
    <property type="component" value="Unassembled WGS sequence"/>
</dbReference>
<evidence type="ECO:0000259" key="4">
    <source>
        <dbReference type="Pfam" id="PF13404"/>
    </source>
</evidence>
<dbReference type="InterPro" id="IPR036388">
    <property type="entry name" value="WH-like_DNA-bd_sf"/>
</dbReference>
<evidence type="ECO:0000313" key="6">
    <source>
        <dbReference type="Proteomes" id="UP000198403"/>
    </source>
</evidence>
<reference evidence="5 6" key="1">
    <citation type="submission" date="2017-06" db="EMBL/GenBank/DDBJ databases">
        <authorList>
            <person name="Kim H.J."/>
            <person name="Triplett B.A."/>
        </authorList>
    </citation>
    <scope>NUCLEOTIDE SEQUENCE [LARGE SCALE GENOMIC DNA]</scope>
    <source>
        <strain evidence="5 6">DSM 44272</strain>
    </source>
</reference>
<protein>
    <submittedName>
        <fullName evidence="5">Transcriptional regulator, AsnC family</fullName>
    </submittedName>
</protein>
<keyword evidence="1" id="KW-0805">Transcription regulation</keyword>
<dbReference type="Pfam" id="PF13412">
    <property type="entry name" value="HTH_24"/>
    <property type="match status" value="1"/>
</dbReference>
<dbReference type="Gene3D" id="1.10.10.10">
    <property type="entry name" value="Winged helix-like DNA-binding domain superfamily/Winged helix DNA-binding domain"/>
    <property type="match status" value="2"/>
</dbReference>
<dbReference type="Pfam" id="PF13404">
    <property type="entry name" value="HTH_AsnC-type"/>
    <property type="match status" value="1"/>
</dbReference>
<dbReference type="SUPFAM" id="SSF46785">
    <property type="entry name" value="Winged helix' DNA-binding domain"/>
    <property type="match status" value="1"/>
</dbReference>
<keyword evidence="3" id="KW-0804">Transcription</keyword>
<dbReference type="InterPro" id="IPR000485">
    <property type="entry name" value="AsnC-type_HTH_dom"/>
</dbReference>
<dbReference type="SUPFAM" id="SSF54909">
    <property type="entry name" value="Dimeric alpha+beta barrel"/>
    <property type="match status" value="1"/>
</dbReference>
<dbReference type="GO" id="GO:0005829">
    <property type="term" value="C:cytosol"/>
    <property type="evidence" value="ECO:0007669"/>
    <property type="project" value="TreeGrafter"/>
</dbReference>
<gene>
    <name evidence="5" type="ORF">SAMN06272737_13924</name>
</gene>
<keyword evidence="6" id="KW-1185">Reference proteome</keyword>
<dbReference type="GO" id="GO:0043565">
    <property type="term" value="F:sequence-specific DNA binding"/>
    <property type="evidence" value="ECO:0007669"/>
    <property type="project" value="InterPro"/>
</dbReference>
<proteinExistence type="predicted"/>
<dbReference type="RefSeq" id="WP_217899446.1">
    <property type="nucleotide sequence ID" value="NZ_FZNO01000039.1"/>
</dbReference>
<evidence type="ECO:0000313" key="5">
    <source>
        <dbReference type="EMBL" id="SNR91905.1"/>
    </source>
</evidence>
<keyword evidence="2" id="KW-0238">DNA-binding</keyword>
<dbReference type="InterPro" id="IPR019888">
    <property type="entry name" value="Tscrpt_reg_AsnC-like"/>
</dbReference>
<dbReference type="InterPro" id="IPR011008">
    <property type="entry name" value="Dimeric_a/b-barrel"/>
</dbReference>
<organism evidence="5 6">
    <name type="scientific">Blastococcus mobilis</name>
    <dbReference type="NCBI Taxonomy" id="1938746"/>
    <lineage>
        <taxon>Bacteria</taxon>
        <taxon>Bacillati</taxon>
        <taxon>Actinomycetota</taxon>
        <taxon>Actinomycetes</taxon>
        <taxon>Geodermatophilales</taxon>
        <taxon>Geodermatophilaceae</taxon>
        <taxon>Blastococcus</taxon>
    </lineage>
</organism>